<accession>A0AAD6N1V7</accession>
<organism evidence="2 3">
    <name type="scientific">Penicillium canescens</name>
    <dbReference type="NCBI Taxonomy" id="5083"/>
    <lineage>
        <taxon>Eukaryota</taxon>
        <taxon>Fungi</taxon>
        <taxon>Dikarya</taxon>
        <taxon>Ascomycota</taxon>
        <taxon>Pezizomycotina</taxon>
        <taxon>Eurotiomycetes</taxon>
        <taxon>Eurotiomycetidae</taxon>
        <taxon>Eurotiales</taxon>
        <taxon>Aspergillaceae</taxon>
        <taxon>Penicillium</taxon>
    </lineage>
</organism>
<feature type="region of interest" description="Disordered" evidence="1">
    <location>
        <begin position="267"/>
        <end position="327"/>
    </location>
</feature>
<reference evidence="2" key="2">
    <citation type="submission" date="2023-01" db="EMBL/GenBank/DDBJ databases">
        <authorList>
            <person name="Petersen C."/>
        </authorList>
    </citation>
    <scope>NUCLEOTIDE SEQUENCE</scope>
    <source>
        <strain evidence="2">IBT 15450</strain>
    </source>
</reference>
<dbReference type="EMBL" id="JAQJZL010000016">
    <property type="protein sequence ID" value="KAJ6022827.1"/>
    <property type="molecule type" value="Genomic_DNA"/>
</dbReference>
<sequence length="327" mass="36443">MSEVVHADFLCLLAGDATIDHPKTRSRSNSQSSLGVAQDVSDNQATRQTISTNPNKRKRQDSNDGSEYLSSDGSLSPNMNATGTEHIQTVETMYTRPSTTQSNEVSTFRELWVNLADAEHPPYDWDMHVSMGNMEKLRLDWSQNEVATGVIENSLSSAEINSLKDALKKLSPKVQAILRNIKSEEDSSAVRGAISYVEGLGEIEPKINAMENGPVKEAYANLYSHFESFGTPKADTTDITRYETPRPPFGINEVRLQLLRSFQQEGARVSQEADSRGQSCQAEVEEERIGQKEVDKQLRRELDSESPKIISRRRPVSNAGHKVESKE</sequence>
<evidence type="ECO:0000313" key="3">
    <source>
        <dbReference type="Proteomes" id="UP001219568"/>
    </source>
</evidence>
<protein>
    <submittedName>
        <fullName evidence="2">Uncharacterized protein</fullName>
    </submittedName>
</protein>
<gene>
    <name evidence="2" type="ORF">N7460_013222</name>
</gene>
<dbReference type="Proteomes" id="UP001219568">
    <property type="component" value="Unassembled WGS sequence"/>
</dbReference>
<keyword evidence="3" id="KW-1185">Reference proteome</keyword>
<evidence type="ECO:0000313" key="2">
    <source>
        <dbReference type="EMBL" id="KAJ6022827.1"/>
    </source>
</evidence>
<dbReference type="AlphaFoldDB" id="A0AAD6N1V7"/>
<feature type="compositionally biased region" description="Polar residues" evidence="1">
    <location>
        <begin position="27"/>
        <end position="54"/>
    </location>
</feature>
<name>A0AAD6N1V7_PENCN</name>
<feature type="compositionally biased region" description="Basic and acidic residues" evidence="1">
    <location>
        <begin position="287"/>
        <end position="306"/>
    </location>
</feature>
<comment type="caution">
    <text evidence="2">The sequence shown here is derived from an EMBL/GenBank/DDBJ whole genome shotgun (WGS) entry which is preliminary data.</text>
</comment>
<reference evidence="2" key="1">
    <citation type="journal article" date="2023" name="IMA Fungus">
        <title>Comparative genomic study of the Penicillium genus elucidates a diverse pangenome and 15 lateral gene transfer events.</title>
        <authorList>
            <person name="Petersen C."/>
            <person name="Sorensen T."/>
            <person name="Nielsen M.R."/>
            <person name="Sondergaard T.E."/>
            <person name="Sorensen J.L."/>
            <person name="Fitzpatrick D.A."/>
            <person name="Frisvad J.C."/>
            <person name="Nielsen K.L."/>
        </authorList>
    </citation>
    <scope>NUCLEOTIDE SEQUENCE</scope>
    <source>
        <strain evidence="2">IBT 15450</strain>
    </source>
</reference>
<proteinExistence type="predicted"/>
<evidence type="ECO:0000256" key="1">
    <source>
        <dbReference type="SAM" id="MobiDB-lite"/>
    </source>
</evidence>
<feature type="compositionally biased region" description="Polar residues" evidence="1">
    <location>
        <begin position="63"/>
        <end position="81"/>
    </location>
</feature>
<feature type="region of interest" description="Disordered" evidence="1">
    <location>
        <begin position="20"/>
        <end position="81"/>
    </location>
</feature>